<keyword evidence="10" id="KW-1185">Reference proteome</keyword>
<comment type="cofactor">
    <cofactor evidence="1 5">
        <name>heme</name>
        <dbReference type="ChEBI" id="CHEBI:30413"/>
    </cofactor>
</comment>
<reference evidence="10" key="1">
    <citation type="submission" date="2016-03" db="EMBL/GenBank/DDBJ databases">
        <authorList>
            <person name="Ploux O."/>
        </authorList>
    </citation>
    <scope>NUCLEOTIDE SEQUENCE [LARGE SCALE GENOMIC DNA]</scope>
    <source>
        <strain evidence="10">UK7</strain>
    </source>
</reference>
<evidence type="ECO:0000256" key="5">
    <source>
        <dbReference type="PIRSR" id="PIRSR602401-1"/>
    </source>
</evidence>
<feature type="transmembrane region" description="Helical" evidence="8">
    <location>
        <begin position="102"/>
        <end position="128"/>
    </location>
</feature>
<evidence type="ECO:0000256" key="3">
    <source>
        <dbReference type="ARBA" id="ARBA00022723"/>
    </source>
</evidence>
<keyword evidence="5 6" id="KW-0349">Heme</keyword>
<dbReference type="PANTHER" id="PTHR24305">
    <property type="entry name" value="CYTOCHROME P450"/>
    <property type="match status" value="1"/>
</dbReference>
<comment type="caution">
    <text evidence="9">The sequence shown here is derived from an EMBL/GenBank/DDBJ whole genome shotgun (WGS) entry which is preliminary data.</text>
</comment>
<dbReference type="GO" id="GO:0005506">
    <property type="term" value="F:iron ion binding"/>
    <property type="evidence" value="ECO:0007669"/>
    <property type="project" value="InterPro"/>
</dbReference>
<name>A0A1E1KZK6_9HELO</name>
<dbReference type="InterPro" id="IPR036396">
    <property type="entry name" value="Cyt_P450_sf"/>
</dbReference>
<feature type="transmembrane region" description="Helical" evidence="8">
    <location>
        <begin position="60"/>
        <end position="81"/>
    </location>
</feature>
<evidence type="ECO:0000313" key="9">
    <source>
        <dbReference type="EMBL" id="CZT03701.1"/>
    </source>
</evidence>
<gene>
    <name evidence="9" type="ORF">RCO7_07610</name>
</gene>
<dbReference type="GO" id="GO:0004497">
    <property type="term" value="F:monooxygenase activity"/>
    <property type="evidence" value="ECO:0007669"/>
    <property type="project" value="UniProtKB-KW"/>
</dbReference>
<dbReference type="PANTHER" id="PTHR24305:SF166">
    <property type="entry name" value="CYTOCHROME P450 12A4, MITOCHONDRIAL-RELATED"/>
    <property type="match status" value="1"/>
</dbReference>
<evidence type="ECO:0000256" key="7">
    <source>
        <dbReference type="SAM" id="MobiDB-lite"/>
    </source>
</evidence>
<dbReference type="Proteomes" id="UP000178129">
    <property type="component" value="Unassembled WGS sequence"/>
</dbReference>
<accession>A0A1E1KZK6</accession>
<keyword evidence="4 5" id="KW-0408">Iron</keyword>
<keyword evidence="6" id="KW-0503">Monooxygenase</keyword>
<feature type="binding site" description="axial binding residue" evidence="5">
    <location>
        <position position="576"/>
    </location>
    <ligand>
        <name>heme</name>
        <dbReference type="ChEBI" id="CHEBI:30413"/>
    </ligand>
    <ligandPart>
        <name>Fe</name>
        <dbReference type="ChEBI" id="CHEBI:18248"/>
    </ligandPart>
</feature>
<comment type="similarity">
    <text evidence="2 6">Belongs to the cytochrome P450 family.</text>
</comment>
<dbReference type="InParanoid" id="A0A1E1KZK6"/>
<protein>
    <submittedName>
        <fullName evidence="9">Related to cytochrome P450 3A7</fullName>
    </submittedName>
</protein>
<feature type="region of interest" description="Disordered" evidence="7">
    <location>
        <begin position="272"/>
        <end position="292"/>
    </location>
</feature>
<evidence type="ECO:0000256" key="1">
    <source>
        <dbReference type="ARBA" id="ARBA00001971"/>
    </source>
</evidence>
<evidence type="ECO:0000256" key="4">
    <source>
        <dbReference type="ARBA" id="ARBA00023004"/>
    </source>
</evidence>
<sequence length="645" mass="72866">MILFTSLRSRSITRSIRLIIPCEASLNPLLHPYFKSIDIISQEENSFTLTFAPITFLMMWYFYIPIALFTYVFISSIGSFAKNYSAAKKTGLPIIISPVQRMNIPWMLAQHSLAPLLALLPLGLGYFARYSSLDYWFEDKYHLHEQVGKTFMFVSPGKNELHTVDPLVKKQIYARRRDFEKSEEILNAARVYGNSLATVSGPDWQRHRRITASPFNERCFKLVWDESIRQTQQLMAYWSENGAAGSKNTTEDLTEVALNILVLAAFGESRDSRGSQENELEAMGQKKSRNDVDVEMSSGESISLLASQVRLLTVIPRWFFALPASFMPTQNLKQLVTARVNLDQQMKEMIGNKKAEIARGESTDASFLSVLVSKSNEAQHEKHAIGSSGGGLSEDEIYGNLFFFHIAGHETSAGVLAYAVHLLAAFPEWQRWVHEEVDAIYKPHIDVGKMEYKETSPKLKRCLAIMFEILRLYGPTPFIMKSAIGPDGQDLEIDGRICRIPPNTLVMPNAIASQTLPEYWGEDSLEWKPDRWFKSTSLSENDSTVKGDGRVNEDIFYFPAEAEETFLPWSGGARVCPGKKFSQVEFVAVISLLLSRYSIEIVREGGESEQEAQERCVAVINNSVAELTLKMIDPTSIRLKILARK</sequence>
<evidence type="ECO:0000313" key="10">
    <source>
        <dbReference type="Proteomes" id="UP000178129"/>
    </source>
</evidence>
<proteinExistence type="inferred from homology"/>
<evidence type="ECO:0000256" key="6">
    <source>
        <dbReference type="RuleBase" id="RU000461"/>
    </source>
</evidence>
<dbReference type="GO" id="GO:0020037">
    <property type="term" value="F:heme binding"/>
    <property type="evidence" value="ECO:0007669"/>
    <property type="project" value="InterPro"/>
</dbReference>
<dbReference type="Gene3D" id="1.10.630.10">
    <property type="entry name" value="Cytochrome P450"/>
    <property type="match status" value="1"/>
</dbReference>
<dbReference type="GO" id="GO:0016705">
    <property type="term" value="F:oxidoreductase activity, acting on paired donors, with incorporation or reduction of molecular oxygen"/>
    <property type="evidence" value="ECO:0007669"/>
    <property type="project" value="InterPro"/>
</dbReference>
<dbReference type="InterPro" id="IPR050121">
    <property type="entry name" value="Cytochrome_P450_monoxygenase"/>
</dbReference>
<dbReference type="Pfam" id="PF00067">
    <property type="entry name" value="p450"/>
    <property type="match status" value="1"/>
</dbReference>
<evidence type="ECO:0000256" key="8">
    <source>
        <dbReference type="SAM" id="Phobius"/>
    </source>
</evidence>
<organism evidence="9 10">
    <name type="scientific">Rhynchosporium graminicola</name>
    <dbReference type="NCBI Taxonomy" id="2792576"/>
    <lineage>
        <taxon>Eukaryota</taxon>
        <taxon>Fungi</taxon>
        <taxon>Dikarya</taxon>
        <taxon>Ascomycota</taxon>
        <taxon>Pezizomycotina</taxon>
        <taxon>Leotiomycetes</taxon>
        <taxon>Helotiales</taxon>
        <taxon>Ploettnerulaceae</taxon>
        <taxon>Rhynchosporium</taxon>
    </lineage>
</organism>
<evidence type="ECO:0000256" key="2">
    <source>
        <dbReference type="ARBA" id="ARBA00010617"/>
    </source>
</evidence>
<keyword evidence="6" id="KW-0560">Oxidoreductase</keyword>
<dbReference type="SUPFAM" id="SSF48264">
    <property type="entry name" value="Cytochrome P450"/>
    <property type="match status" value="1"/>
</dbReference>
<dbReference type="InterPro" id="IPR002401">
    <property type="entry name" value="Cyt_P450_E_grp-I"/>
</dbReference>
<dbReference type="CDD" id="cd11070">
    <property type="entry name" value="CYP56-like"/>
    <property type="match status" value="1"/>
</dbReference>
<dbReference type="InterPro" id="IPR017972">
    <property type="entry name" value="Cyt_P450_CS"/>
</dbReference>
<keyword evidence="8" id="KW-0812">Transmembrane</keyword>
<dbReference type="InterPro" id="IPR001128">
    <property type="entry name" value="Cyt_P450"/>
</dbReference>
<keyword evidence="3 5" id="KW-0479">Metal-binding</keyword>
<dbReference type="PRINTS" id="PR00385">
    <property type="entry name" value="P450"/>
</dbReference>
<dbReference type="STRING" id="914237.A0A1E1KZK6"/>
<dbReference type="PROSITE" id="PS00086">
    <property type="entry name" value="CYTOCHROME_P450"/>
    <property type="match status" value="1"/>
</dbReference>
<dbReference type="EMBL" id="FJUW01000029">
    <property type="protein sequence ID" value="CZT03701.1"/>
    <property type="molecule type" value="Genomic_DNA"/>
</dbReference>
<keyword evidence="8" id="KW-1133">Transmembrane helix</keyword>
<keyword evidence="8" id="KW-0472">Membrane</keyword>
<dbReference type="AlphaFoldDB" id="A0A1E1KZK6"/>
<dbReference type="PRINTS" id="PR00463">
    <property type="entry name" value="EP450I"/>
</dbReference>